<dbReference type="PIRSF" id="PIRSF016481">
    <property type="entry name" value="Pilus_assembly_PilP"/>
    <property type="match status" value="1"/>
</dbReference>
<dbReference type="RefSeq" id="WP_189418998.1">
    <property type="nucleotide sequence ID" value="NZ_BMYZ01000002.1"/>
</dbReference>
<keyword evidence="1" id="KW-0732">Signal</keyword>
<dbReference type="InterPro" id="IPR007446">
    <property type="entry name" value="PilP"/>
</dbReference>
<comment type="caution">
    <text evidence="2">The sequence shown here is derived from an EMBL/GenBank/DDBJ whole genome shotgun (WGS) entry which is preliminary data.</text>
</comment>
<proteinExistence type="predicted"/>
<keyword evidence="3" id="KW-1185">Reference proteome</keyword>
<feature type="signal peptide" evidence="1">
    <location>
        <begin position="1"/>
        <end position="21"/>
    </location>
</feature>
<dbReference type="Pfam" id="PF04351">
    <property type="entry name" value="PilP"/>
    <property type="match status" value="1"/>
</dbReference>
<evidence type="ECO:0000313" key="2">
    <source>
        <dbReference type="EMBL" id="GGY78770.1"/>
    </source>
</evidence>
<dbReference type="Proteomes" id="UP000619761">
    <property type="component" value="Unassembled WGS sequence"/>
</dbReference>
<organism evidence="2 3">
    <name type="scientific">Cellvibrio zantedeschiae</name>
    <dbReference type="NCBI Taxonomy" id="1237077"/>
    <lineage>
        <taxon>Bacteria</taxon>
        <taxon>Pseudomonadati</taxon>
        <taxon>Pseudomonadota</taxon>
        <taxon>Gammaproteobacteria</taxon>
        <taxon>Cellvibrionales</taxon>
        <taxon>Cellvibrionaceae</taxon>
        <taxon>Cellvibrio</taxon>
    </lineage>
</organism>
<reference evidence="3" key="1">
    <citation type="journal article" date="2019" name="Int. J. Syst. Evol. Microbiol.">
        <title>The Global Catalogue of Microorganisms (GCM) 10K type strain sequencing project: providing services to taxonomists for standard genome sequencing and annotation.</title>
        <authorList>
            <consortium name="The Broad Institute Genomics Platform"/>
            <consortium name="The Broad Institute Genome Sequencing Center for Infectious Disease"/>
            <person name="Wu L."/>
            <person name="Ma J."/>
        </authorList>
    </citation>
    <scope>NUCLEOTIDE SEQUENCE [LARGE SCALE GENOMIC DNA]</scope>
    <source>
        <strain evidence="3">KCTC 32239</strain>
    </source>
</reference>
<name>A0ABQ3B3Z2_9GAMM</name>
<feature type="chain" id="PRO_5045868773" evidence="1">
    <location>
        <begin position="22"/>
        <end position="175"/>
    </location>
</feature>
<gene>
    <name evidence="2" type="primary">pilP</name>
    <name evidence="2" type="ORF">GCM10011613_24410</name>
</gene>
<dbReference type="Gene3D" id="2.30.30.830">
    <property type="match status" value="1"/>
</dbReference>
<dbReference type="EMBL" id="BMYZ01000002">
    <property type="protein sequence ID" value="GGY78770.1"/>
    <property type="molecule type" value="Genomic_DNA"/>
</dbReference>
<evidence type="ECO:0000256" key="1">
    <source>
        <dbReference type="SAM" id="SignalP"/>
    </source>
</evidence>
<dbReference type="PROSITE" id="PS51257">
    <property type="entry name" value="PROKAR_LIPOPROTEIN"/>
    <property type="match status" value="1"/>
</dbReference>
<sequence length="175" mass="19480">MKTILLLAEVFVLALILTACSSSSDQQDLKDFMAEAKRRPQGQIDPLPPFQAYQPFTYSAMTLRSPFERPAPVEREAKGGRTVEPDLTREKEYLENFNIVNLNMVGTLTKAGKLWALIDDGQGKVTPVTVGNYMGKNFGKIISTDKMQVEVMEIVADGSSGWVERPRVIKLVAKE</sequence>
<accession>A0ABQ3B3Z2</accession>
<protein>
    <submittedName>
        <fullName evidence="2">Type 4 fimbrial biogenesis protein PilP</fullName>
    </submittedName>
</protein>
<evidence type="ECO:0000313" key="3">
    <source>
        <dbReference type="Proteomes" id="UP000619761"/>
    </source>
</evidence>